<feature type="transmembrane region" description="Helical" evidence="6">
    <location>
        <begin position="264"/>
        <end position="285"/>
    </location>
</feature>
<dbReference type="PANTHER" id="PTHR23508:SF10">
    <property type="entry name" value="CARBOXYLIC ACID TRANSPORTER PROTEIN HOMOLOG"/>
    <property type="match status" value="1"/>
</dbReference>
<feature type="transmembrane region" description="Helical" evidence="6">
    <location>
        <begin position="109"/>
        <end position="132"/>
    </location>
</feature>
<feature type="transmembrane region" description="Helical" evidence="6">
    <location>
        <begin position="144"/>
        <end position="165"/>
    </location>
</feature>
<dbReference type="AlphaFoldDB" id="A0A0R1JKD8"/>
<dbReference type="InterPro" id="IPR020846">
    <property type="entry name" value="MFS_dom"/>
</dbReference>
<dbReference type="InterPro" id="IPR011701">
    <property type="entry name" value="MFS"/>
</dbReference>
<gene>
    <name evidence="8" type="ORF">FD02_GL002020</name>
</gene>
<dbReference type="Proteomes" id="UP000051804">
    <property type="component" value="Unassembled WGS sequence"/>
</dbReference>
<dbReference type="OrthoDB" id="9787026at2"/>
<feature type="transmembrane region" description="Helical" evidence="6">
    <location>
        <begin position="20"/>
        <end position="46"/>
    </location>
</feature>
<feature type="domain" description="Major facilitator superfamily (MFS) profile" evidence="7">
    <location>
        <begin position="19"/>
        <end position="405"/>
    </location>
</feature>
<keyword evidence="5 6" id="KW-0472">Membrane</keyword>
<keyword evidence="4 6" id="KW-1133">Transmembrane helix</keyword>
<dbReference type="Gene3D" id="1.20.1250.20">
    <property type="entry name" value="MFS general substrate transporter like domains"/>
    <property type="match status" value="2"/>
</dbReference>
<dbReference type="STRING" id="1291734.FD02_GL002020"/>
<evidence type="ECO:0000313" key="9">
    <source>
        <dbReference type="Proteomes" id="UP000051804"/>
    </source>
</evidence>
<evidence type="ECO:0000259" key="7">
    <source>
        <dbReference type="PROSITE" id="PS50850"/>
    </source>
</evidence>
<feature type="transmembrane region" description="Helical" evidence="6">
    <location>
        <begin position="292"/>
        <end position="311"/>
    </location>
</feature>
<comment type="subcellular location">
    <subcellularLocation>
        <location evidence="1">Cell membrane</location>
        <topology evidence="1">Multi-pass membrane protein</topology>
    </subcellularLocation>
</comment>
<sequence>MKQAHLRFFDQTSHEQRRVLASTASGFTLENMDIMFLSFALTPIIAELHLSSGAAGLIGSITNIGMLVGGALFGLLGDKIGRVKTFSHTIFIFALATGLMAFANNLTEIYALRFLAGIGAGGEYGVGIALIAENFHHDQIGRMTSVAAIGGQVGAIIAALAAAWIIPSFGWHVLFLIGVLPVLLTFFVRRHLKESAEFLAARREVKAKHERVAFSELFKTRHLAGQTLGLMVMTIVQIAGYFGLMNWLPVIVQKQQGLSVSGSALWMIATILGMCLGMVVFGSLLDAAGPRVAFGLFLLASAGIVYAITLAQSNASLLLIGACVGFCSNGMFGGYGAVISRLYPTRIRSTANNVIMNVGRAIGGFSSVVIGLLMDHYNLTVTMAFLSVLYLISFITMLTLPGLRSLHGNLAEAKLSQAK</sequence>
<accession>A0A0R1JKD8</accession>
<dbReference type="InterPro" id="IPR036259">
    <property type="entry name" value="MFS_trans_sf"/>
</dbReference>
<feature type="transmembrane region" description="Helical" evidence="6">
    <location>
        <begin position="171"/>
        <end position="188"/>
    </location>
</feature>
<evidence type="ECO:0000256" key="4">
    <source>
        <dbReference type="ARBA" id="ARBA00022989"/>
    </source>
</evidence>
<feature type="transmembrane region" description="Helical" evidence="6">
    <location>
        <begin position="379"/>
        <end position="400"/>
    </location>
</feature>
<feature type="transmembrane region" description="Helical" evidence="6">
    <location>
        <begin position="354"/>
        <end position="373"/>
    </location>
</feature>
<keyword evidence="3 6" id="KW-0812">Transmembrane</keyword>
<evidence type="ECO:0000256" key="6">
    <source>
        <dbReference type="SAM" id="Phobius"/>
    </source>
</evidence>
<dbReference type="RefSeq" id="WP_082603336.1">
    <property type="nucleotide sequence ID" value="NZ_AZDJ01000026.1"/>
</dbReference>
<feature type="transmembrane region" description="Helical" evidence="6">
    <location>
        <begin position="317"/>
        <end position="342"/>
    </location>
</feature>
<comment type="caution">
    <text evidence="8">The sequence shown here is derived from an EMBL/GenBank/DDBJ whole genome shotgun (WGS) entry which is preliminary data.</text>
</comment>
<keyword evidence="9" id="KW-1185">Reference proteome</keyword>
<dbReference type="SUPFAM" id="SSF103473">
    <property type="entry name" value="MFS general substrate transporter"/>
    <property type="match status" value="1"/>
</dbReference>
<evidence type="ECO:0000313" key="8">
    <source>
        <dbReference type="EMBL" id="KRK71775.1"/>
    </source>
</evidence>
<keyword evidence="2" id="KW-0813">Transport</keyword>
<evidence type="ECO:0000256" key="1">
    <source>
        <dbReference type="ARBA" id="ARBA00004651"/>
    </source>
</evidence>
<reference evidence="8 9" key="1">
    <citation type="journal article" date="2015" name="Genome Announc.">
        <title>Expanding the biotechnology potential of lactobacilli through comparative genomics of 213 strains and associated genera.</title>
        <authorList>
            <person name="Sun Z."/>
            <person name="Harris H.M."/>
            <person name="McCann A."/>
            <person name="Guo C."/>
            <person name="Argimon S."/>
            <person name="Zhang W."/>
            <person name="Yang X."/>
            <person name="Jeffery I.B."/>
            <person name="Cooney J.C."/>
            <person name="Kagawa T.F."/>
            <person name="Liu W."/>
            <person name="Song Y."/>
            <person name="Salvetti E."/>
            <person name="Wrobel A."/>
            <person name="Rasinkangas P."/>
            <person name="Parkhill J."/>
            <person name="Rea M.C."/>
            <person name="O'Sullivan O."/>
            <person name="Ritari J."/>
            <person name="Douillard F.P."/>
            <person name="Paul Ross R."/>
            <person name="Yang R."/>
            <person name="Briner A.E."/>
            <person name="Felis G.E."/>
            <person name="de Vos W.M."/>
            <person name="Barrangou R."/>
            <person name="Klaenhammer T.R."/>
            <person name="Caufield P.W."/>
            <person name="Cui Y."/>
            <person name="Zhang H."/>
            <person name="O'Toole P.W."/>
        </authorList>
    </citation>
    <scope>NUCLEOTIDE SEQUENCE [LARGE SCALE GENOMIC DNA]</scope>
    <source>
        <strain evidence="8 9">JCM 17158</strain>
    </source>
</reference>
<dbReference type="PANTHER" id="PTHR23508">
    <property type="entry name" value="CARBOXYLIC ACID TRANSPORTER PROTEIN HOMOLOG"/>
    <property type="match status" value="1"/>
</dbReference>
<feature type="transmembrane region" description="Helical" evidence="6">
    <location>
        <begin position="52"/>
        <end position="73"/>
    </location>
</feature>
<evidence type="ECO:0000256" key="5">
    <source>
        <dbReference type="ARBA" id="ARBA00023136"/>
    </source>
</evidence>
<proteinExistence type="predicted"/>
<dbReference type="GO" id="GO:0005886">
    <property type="term" value="C:plasma membrane"/>
    <property type="evidence" value="ECO:0007669"/>
    <property type="project" value="UniProtKB-SubCell"/>
</dbReference>
<name>A0A0R1JKD8_9LACO</name>
<dbReference type="PATRIC" id="fig|1291734.4.peg.2072"/>
<feature type="transmembrane region" description="Helical" evidence="6">
    <location>
        <begin position="85"/>
        <end position="103"/>
    </location>
</feature>
<protein>
    <submittedName>
        <fullName evidence="8">Permease of the major facilitator superfamily protein</fullName>
    </submittedName>
</protein>
<feature type="transmembrane region" description="Helical" evidence="6">
    <location>
        <begin position="223"/>
        <end position="244"/>
    </location>
</feature>
<dbReference type="GO" id="GO:0046943">
    <property type="term" value="F:carboxylic acid transmembrane transporter activity"/>
    <property type="evidence" value="ECO:0007669"/>
    <property type="project" value="TreeGrafter"/>
</dbReference>
<dbReference type="EMBL" id="AZDJ01000026">
    <property type="protein sequence ID" value="KRK71775.1"/>
    <property type="molecule type" value="Genomic_DNA"/>
</dbReference>
<dbReference type="PROSITE" id="PS50850">
    <property type="entry name" value="MFS"/>
    <property type="match status" value="1"/>
</dbReference>
<dbReference type="Pfam" id="PF07690">
    <property type="entry name" value="MFS_1"/>
    <property type="match status" value="1"/>
</dbReference>
<evidence type="ECO:0000256" key="3">
    <source>
        <dbReference type="ARBA" id="ARBA00022692"/>
    </source>
</evidence>
<evidence type="ECO:0000256" key="2">
    <source>
        <dbReference type="ARBA" id="ARBA00022448"/>
    </source>
</evidence>
<organism evidence="8 9">
    <name type="scientific">Lacticaseibacillus nasuensis JCM 17158</name>
    <dbReference type="NCBI Taxonomy" id="1291734"/>
    <lineage>
        <taxon>Bacteria</taxon>
        <taxon>Bacillati</taxon>
        <taxon>Bacillota</taxon>
        <taxon>Bacilli</taxon>
        <taxon>Lactobacillales</taxon>
        <taxon>Lactobacillaceae</taxon>
        <taxon>Lacticaseibacillus</taxon>
    </lineage>
</organism>